<keyword evidence="2" id="KW-1185">Reference proteome</keyword>
<dbReference type="Proteomes" id="UP000614490">
    <property type="component" value="Unassembled WGS sequence"/>
</dbReference>
<dbReference type="EMBL" id="JADZSC010000001">
    <property type="protein sequence ID" value="MBH0229177.1"/>
    <property type="molecule type" value="Genomic_DNA"/>
</dbReference>
<reference evidence="1 2" key="1">
    <citation type="journal article" date="2005" name="Int. J. Syst. Evol. Microbiol.">
        <title>Halobacillus yeomjeoni sp. nov., isolated from a marine solar saltern in Korea.</title>
        <authorList>
            <person name="Yoon J.H."/>
            <person name="Kang S.J."/>
            <person name="Lee C.H."/>
            <person name="Oh H.W."/>
            <person name="Oh T.K."/>
        </authorList>
    </citation>
    <scope>NUCLEOTIDE SEQUENCE [LARGE SCALE GENOMIC DNA]</scope>
    <source>
        <strain evidence="1 2">KCTC 3957</strain>
    </source>
</reference>
<dbReference type="InterPro" id="IPR036291">
    <property type="entry name" value="NAD(P)-bd_dom_sf"/>
</dbReference>
<dbReference type="Gene3D" id="3.40.50.720">
    <property type="entry name" value="NAD(P)-binding Rossmann-like Domain"/>
    <property type="match status" value="1"/>
</dbReference>
<dbReference type="InterPro" id="IPR002347">
    <property type="entry name" value="SDR_fam"/>
</dbReference>
<gene>
    <name evidence="1" type="ORF">H0267_03020</name>
</gene>
<sequence length="181" mass="20725">MENEHVLVIGGTGMLSGVCRRLAEEGATVSVIGRSREKHKQLTDLLEKSESINPLIVDYQDYLKVEEEVKRALDRIGPVSKVISWTPYNQVLEFILKLVSEDQGSYDLYQVLGSRRYFEKNTLVVPSNCNHHSIYLGFIIEEEKSRWLTHEEISNGVIEGIKTRAQEYIAGTLEPYEKRPQ</sequence>
<proteinExistence type="predicted"/>
<evidence type="ECO:0000313" key="2">
    <source>
        <dbReference type="Proteomes" id="UP000614490"/>
    </source>
</evidence>
<dbReference type="NCBIfam" id="NF006168">
    <property type="entry name" value="PRK08309.1"/>
    <property type="match status" value="1"/>
</dbReference>
<dbReference type="Pfam" id="PF00106">
    <property type="entry name" value="adh_short"/>
    <property type="match status" value="1"/>
</dbReference>
<dbReference type="SUPFAM" id="SSF51735">
    <property type="entry name" value="NAD(P)-binding Rossmann-fold domains"/>
    <property type="match status" value="1"/>
</dbReference>
<name>A0A931HT73_9BACI</name>
<dbReference type="AlphaFoldDB" id="A0A931HT73"/>
<accession>A0A931HT73</accession>
<organism evidence="1 2">
    <name type="scientific">Halobacillus yeomjeoni</name>
    <dbReference type="NCBI Taxonomy" id="311194"/>
    <lineage>
        <taxon>Bacteria</taxon>
        <taxon>Bacillati</taxon>
        <taxon>Bacillota</taxon>
        <taxon>Bacilli</taxon>
        <taxon>Bacillales</taxon>
        <taxon>Bacillaceae</taxon>
        <taxon>Halobacillus</taxon>
    </lineage>
</organism>
<protein>
    <submittedName>
        <fullName evidence="1">SDR family NAD(P)-dependent oxidoreductase</fullName>
    </submittedName>
</protein>
<evidence type="ECO:0000313" key="1">
    <source>
        <dbReference type="EMBL" id="MBH0229177.1"/>
    </source>
</evidence>
<comment type="caution">
    <text evidence="1">The sequence shown here is derived from an EMBL/GenBank/DDBJ whole genome shotgun (WGS) entry which is preliminary data.</text>
</comment>